<accession>A0A9D1CUI6</accession>
<dbReference type="AlphaFoldDB" id="A0A9D1CUI6"/>
<dbReference type="Proteomes" id="UP000886787">
    <property type="component" value="Unassembled WGS sequence"/>
</dbReference>
<reference evidence="1" key="1">
    <citation type="submission" date="2020-10" db="EMBL/GenBank/DDBJ databases">
        <authorList>
            <person name="Gilroy R."/>
        </authorList>
    </citation>
    <scope>NUCLEOTIDE SEQUENCE</scope>
    <source>
        <strain evidence="1">ChiSjej1B19-3389</strain>
    </source>
</reference>
<comment type="caution">
    <text evidence="1">The sequence shown here is derived from an EMBL/GenBank/DDBJ whole genome shotgun (WGS) entry which is preliminary data.</text>
</comment>
<reference evidence="1" key="2">
    <citation type="journal article" date="2021" name="PeerJ">
        <title>Extensive microbial diversity within the chicken gut microbiome revealed by metagenomics and culture.</title>
        <authorList>
            <person name="Gilroy R."/>
            <person name="Ravi A."/>
            <person name="Getino M."/>
            <person name="Pursley I."/>
            <person name="Horton D.L."/>
            <person name="Alikhan N.F."/>
            <person name="Baker D."/>
            <person name="Gharbi K."/>
            <person name="Hall N."/>
            <person name="Watson M."/>
            <person name="Adriaenssens E.M."/>
            <person name="Foster-Nyarko E."/>
            <person name="Jarju S."/>
            <person name="Secka A."/>
            <person name="Antonio M."/>
            <person name="Oren A."/>
            <person name="Chaudhuri R.R."/>
            <person name="La Ragione R."/>
            <person name="Hildebrand F."/>
            <person name="Pallen M.J."/>
        </authorList>
    </citation>
    <scope>NUCLEOTIDE SEQUENCE</scope>
    <source>
        <strain evidence="1">ChiSjej1B19-3389</strain>
    </source>
</reference>
<proteinExistence type="predicted"/>
<sequence length="70" mass="7468">MIKCRKLPLLHLHAGNGAVSVCNMMASLIPVGASIALYEHTTNGEINCVLCGNEKAVCDGKEEALQLLYP</sequence>
<gene>
    <name evidence="1" type="ORF">IAD32_04645</name>
</gene>
<protein>
    <submittedName>
        <fullName evidence="1">Uncharacterized protein</fullName>
    </submittedName>
</protein>
<evidence type="ECO:0000313" key="1">
    <source>
        <dbReference type="EMBL" id="HIQ80558.1"/>
    </source>
</evidence>
<organism evidence="1 2">
    <name type="scientific">Candidatus Scatavimonas merdigallinarum</name>
    <dbReference type="NCBI Taxonomy" id="2840914"/>
    <lineage>
        <taxon>Bacteria</taxon>
        <taxon>Bacillati</taxon>
        <taxon>Bacillota</taxon>
        <taxon>Clostridia</taxon>
        <taxon>Eubacteriales</taxon>
        <taxon>Oscillospiraceae</taxon>
        <taxon>Oscillospiraceae incertae sedis</taxon>
        <taxon>Candidatus Scatavimonas</taxon>
    </lineage>
</organism>
<dbReference type="EMBL" id="DVFW01000024">
    <property type="protein sequence ID" value="HIQ80558.1"/>
    <property type="molecule type" value="Genomic_DNA"/>
</dbReference>
<evidence type="ECO:0000313" key="2">
    <source>
        <dbReference type="Proteomes" id="UP000886787"/>
    </source>
</evidence>
<name>A0A9D1CUI6_9FIRM</name>